<reference evidence="13" key="1">
    <citation type="submission" date="2020-02" db="EMBL/GenBank/DDBJ databases">
        <authorList>
            <person name="Meier V. D."/>
        </authorList>
    </citation>
    <scope>NUCLEOTIDE SEQUENCE</scope>
    <source>
        <strain evidence="13">AVDCRST_MAG24</strain>
    </source>
</reference>
<dbReference type="InterPro" id="IPR036034">
    <property type="entry name" value="PDZ_sf"/>
</dbReference>
<dbReference type="Pfam" id="PF02163">
    <property type="entry name" value="Peptidase_M50"/>
    <property type="match status" value="1"/>
</dbReference>
<dbReference type="CDD" id="cd06163">
    <property type="entry name" value="S2P-M50_PDZ_RseP-like"/>
    <property type="match status" value="1"/>
</dbReference>
<keyword evidence="8 11" id="KW-1133">Transmembrane helix</keyword>
<dbReference type="InterPro" id="IPR001478">
    <property type="entry name" value="PDZ"/>
</dbReference>
<evidence type="ECO:0000313" key="13">
    <source>
        <dbReference type="EMBL" id="CAA9350536.1"/>
    </source>
</evidence>
<dbReference type="SMART" id="SM00228">
    <property type="entry name" value="PDZ"/>
    <property type="match status" value="1"/>
</dbReference>
<dbReference type="GO" id="GO:0004222">
    <property type="term" value="F:metalloendopeptidase activity"/>
    <property type="evidence" value="ECO:0007669"/>
    <property type="project" value="InterPro"/>
</dbReference>
<protein>
    <submittedName>
        <fullName evidence="13">Membrane-associated zinc metalloprotease</fullName>
    </submittedName>
</protein>
<dbReference type="Gene3D" id="2.30.42.10">
    <property type="match status" value="1"/>
</dbReference>
<dbReference type="InterPro" id="IPR004387">
    <property type="entry name" value="Pept_M50_Zn"/>
</dbReference>
<organism evidence="13">
    <name type="scientific">uncultured Nocardioidaceae bacterium</name>
    <dbReference type="NCBI Taxonomy" id="253824"/>
    <lineage>
        <taxon>Bacteria</taxon>
        <taxon>Bacillati</taxon>
        <taxon>Actinomycetota</taxon>
        <taxon>Actinomycetes</taxon>
        <taxon>Propionibacteriales</taxon>
        <taxon>Nocardioidaceae</taxon>
        <taxon>environmental samples</taxon>
    </lineage>
</organism>
<gene>
    <name evidence="13" type="ORF">AVDCRST_MAG24-1766</name>
</gene>
<sequence length="435" mass="46051">MTALLYAVGVLVFAVGVAASIALHECGHMVPAKRFGVKVTQFFVGFGRTVWSTRRGETEYGLKAIPLGGYVKLVGMLPPAKGDDRPRQGNTGLFAQLVSDARTAEYEHVGPGDQDRLFYRLAWWKKVVVMAGGPTVNLGIAFVLFAGIFGLYGTLEPTTTVQTVSRCVVPVQEEGRACTQADPPSPAYEAGLRPGDRIVSFNGTAVRDWQDLVVLIRGNADGAAVIGYERDGELLSASTSTTVRSVRSLDADGAAAEGFEEAGFLGVESTVARERHGLLFTVEQMGSMTWETVKALGALPVKVYGVAKAVVGLEERALDSPVSVVGAGRVAGEVTSDQTSPVVDRVVFLASLLAGLNLFVGMFNFIPLLPLDGGHIAGALYEAVRRGVARVLRRPDPGHVDVAKLLPVAYVMASALLVMGLVLIVGDIVAPVRFG</sequence>
<evidence type="ECO:0000256" key="4">
    <source>
        <dbReference type="ARBA" id="ARBA00022670"/>
    </source>
</evidence>
<evidence type="ECO:0000256" key="7">
    <source>
        <dbReference type="ARBA" id="ARBA00022833"/>
    </source>
</evidence>
<keyword evidence="9 13" id="KW-0482">Metalloprotease</keyword>
<dbReference type="InterPro" id="IPR008915">
    <property type="entry name" value="Peptidase_M50"/>
</dbReference>
<evidence type="ECO:0000256" key="10">
    <source>
        <dbReference type="ARBA" id="ARBA00023136"/>
    </source>
</evidence>
<keyword evidence="4 13" id="KW-0645">Protease</keyword>
<comment type="similarity">
    <text evidence="3">Belongs to the peptidase M50B family.</text>
</comment>
<name>A0A6J4M573_9ACTN</name>
<accession>A0A6J4M573</accession>
<dbReference type="GO" id="GO:0016020">
    <property type="term" value="C:membrane"/>
    <property type="evidence" value="ECO:0007669"/>
    <property type="project" value="UniProtKB-SubCell"/>
</dbReference>
<dbReference type="EMBL" id="CADCUF010000255">
    <property type="protein sequence ID" value="CAA9350536.1"/>
    <property type="molecule type" value="Genomic_DNA"/>
</dbReference>
<evidence type="ECO:0000256" key="8">
    <source>
        <dbReference type="ARBA" id="ARBA00022989"/>
    </source>
</evidence>
<evidence type="ECO:0000259" key="12">
    <source>
        <dbReference type="SMART" id="SM00228"/>
    </source>
</evidence>
<dbReference type="SUPFAM" id="SSF50156">
    <property type="entry name" value="PDZ domain-like"/>
    <property type="match status" value="1"/>
</dbReference>
<dbReference type="Pfam" id="PF17820">
    <property type="entry name" value="PDZ_6"/>
    <property type="match status" value="1"/>
</dbReference>
<feature type="transmembrane region" description="Helical" evidence="11">
    <location>
        <begin position="408"/>
        <end position="430"/>
    </location>
</feature>
<comment type="cofactor">
    <cofactor evidence="1">
        <name>Zn(2+)</name>
        <dbReference type="ChEBI" id="CHEBI:29105"/>
    </cofactor>
</comment>
<dbReference type="PANTHER" id="PTHR42837:SF2">
    <property type="entry name" value="MEMBRANE METALLOPROTEASE ARASP2, CHLOROPLASTIC-RELATED"/>
    <property type="match status" value="1"/>
</dbReference>
<comment type="subcellular location">
    <subcellularLocation>
        <location evidence="2">Membrane</location>
        <topology evidence="2">Multi-pass membrane protein</topology>
    </subcellularLocation>
</comment>
<evidence type="ECO:0000256" key="2">
    <source>
        <dbReference type="ARBA" id="ARBA00004141"/>
    </source>
</evidence>
<proteinExistence type="inferred from homology"/>
<dbReference type="PANTHER" id="PTHR42837">
    <property type="entry name" value="REGULATOR OF SIGMA-E PROTEASE RSEP"/>
    <property type="match status" value="1"/>
</dbReference>
<keyword evidence="7" id="KW-0862">Zinc</keyword>
<evidence type="ECO:0000256" key="3">
    <source>
        <dbReference type="ARBA" id="ARBA00007931"/>
    </source>
</evidence>
<evidence type="ECO:0000256" key="11">
    <source>
        <dbReference type="SAM" id="Phobius"/>
    </source>
</evidence>
<dbReference type="GO" id="GO:0006508">
    <property type="term" value="P:proteolysis"/>
    <property type="evidence" value="ECO:0007669"/>
    <property type="project" value="UniProtKB-KW"/>
</dbReference>
<keyword evidence="6" id="KW-0378">Hydrolase</keyword>
<evidence type="ECO:0000256" key="5">
    <source>
        <dbReference type="ARBA" id="ARBA00022692"/>
    </source>
</evidence>
<evidence type="ECO:0000256" key="9">
    <source>
        <dbReference type="ARBA" id="ARBA00023049"/>
    </source>
</evidence>
<feature type="transmembrane region" description="Helical" evidence="11">
    <location>
        <begin position="127"/>
        <end position="152"/>
    </location>
</feature>
<evidence type="ECO:0000256" key="6">
    <source>
        <dbReference type="ARBA" id="ARBA00022801"/>
    </source>
</evidence>
<feature type="domain" description="PDZ" evidence="12">
    <location>
        <begin position="147"/>
        <end position="232"/>
    </location>
</feature>
<keyword evidence="5 11" id="KW-0812">Transmembrane</keyword>
<dbReference type="InterPro" id="IPR041489">
    <property type="entry name" value="PDZ_6"/>
</dbReference>
<keyword evidence="10 11" id="KW-0472">Membrane</keyword>
<feature type="transmembrane region" description="Helical" evidence="11">
    <location>
        <begin position="346"/>
        <end position="366"/>
    </location>
</feature>
<dbReference type="AlphaFoldDB" id="A0A6J4M573"/>
<evidence type="ECO:0000256" key="1">
    <source>
        <dbReference type="ARBA" id="ARBA00001947"/>
    </source>
</evidence>